<evidence type="ECO:0000313" key="3">
    <source>
        <dbReference type="WBParaSite" id="nRc.2.0.1.t19747-RA"/>
    </source>
</evidence>
<proteinExistence type="predicted"/>
<evidence type="ECO:0000313" key="2">
    <source>
        <dbReference type="Proteomes" id="UP000887565"/>
    </source>
</evidence>
<dbReference type="WBParaSite" id="nRc.2.0.1.t19747-RA">
    <property type="protein sequence ID" value="nRc.2.0.1.t19747-RA"/>
    <property type="gene ID" value="nRc.2.0.1.g19747"/>
</dbReference>
<dbReference type="AlphaFoldDB" id="A0A915J219"/>
<name>A0A915J219_ROMCU</name>
<protein>
    <submittedName>
        <fullName evidence="3">Uncharacterized protein</fullName>
    </submittedName>
</protein>
<sequence>MMTSESEVAMSQGSGMSTSLINPPPIFKKYINDQDRYVAIREKAALVKTSSMYDISQIDDGDDDESKMIPPKIIPLRYRISKKNKEDTSTPISTETATPVLEVKKDRLWEEHGELIRDIRAYQFSLFRRQNAIDRQLRTIQDYLESHPEDPNYVPPSEKRRDW</sequence>
<feature type="region of interest" description="Disordered" evidence="1">
    <location>
        <begin position="144"/>
        <end position="163"/>
    </location>
</feature>
<evidence type="ECO:0000256" key="1">
    <source>
        <dbReference type="SAM" id="MobiDB-lite"/>
    </source>
</evidence>
<reference evidence="3" key="1">
    <citation type="submission" date="2022-11" db="UniProtKB">
        <authorList>
            <consortium name="WormBaseParasite"/>
        </authorList>
    </citation>
    <scope>IDENTIFICATION</scope>
</reference>
<accession>A0A915J219</accession>
<dbReference type="Proteomes" id="UP000887565">
    <property type="component" value="Unplaced"/>
</dbReference>
<organism evidence="2 3">
    <name type="scientific">Romanomermis culicivorax</name>
    <name type="common">Nematode worm</name>
    <dbReference type="NCBI Taxonomy" id="13658"/>
    <lineage>
        <taxon>Eukaryota</taxon>
        <taxon>Metazoa</taxon>
        <taxon>Ecdysozoa</taxon>
        <taxon>Nematoda</taxon>
        <taxon>Enoplea</taxon>
        <taxon>Dorylaimia</taxon>
        <taxon>Mermithida</taxon>
        <taxon>Mermithoidea</taxon>
        <taxon>Mermithidae</taxon>
        <taxon>Romanomermis</taxon>
    </lineage>
</organism>
<keyword evidence="2" id="KW-1185">Reference proteome</keyword>